<reference evidence="2" key="3">
    <citation type="submission" date="2022-06" db="UniProtKB">
        <authorList>
            <consortium name="EnsemblPlants"/>
        </authorList>
    </citation>
    <scope>IDENTIFICATION</scope>
</reference>
<reference evidence="2" key="2">
    <citation type="submission" date="2018-03" db="EMBL/GenBank/DDBJ databases">
        <title>The Triticum urartu genome reveals the dynamic nature of wheat genome evolution.</title>
        <authorList>
            <person name="Ling H."/>
            <person name="Ma B."/>
            <person name="Shi X."/>
            <person name="Liu H."/>
            <person name="Dong L."/>
            <person name="Sun H."/>
            <person name="Cao Y."/>
            <person name="Gao Q."/>
            <person name="Zheng S."/>
            <person name="Li Y."/>
            <person name="Yu Y."/>
            <person name="Du H."/>
            <person name="Qi M."/>
            <person name="Li Y."/>
            <person name="Yu H."/>
            <person name="Cui Y."/>
            <person name="Wang N."/>
            <person name="Chen C."/>
            <person name="Wu H."/>
            <person name="Zhao Y."/>
            <person name="Zhang J."/>
            <person name="Li Y."/>
            <person name="Zhou W."/>
            <person name="Zhang B."/>
            <person name="Hu W."/>
            <person name="Eijk M."/>
            <person name="Tang J."/>
            <person name="Witsenboer H."/>
            <person name="Zhao S."/>
            <person name="Li Z."/>
            <person name="Zhang A."/>
            <person name="Wang D."/>
            <person name="Liang C."/>
        </authorList>
    </citation>
    <scope>NUCLEOTIDE SEQUENCE [LARGE SCALE GENOMIC DNA]</scope>
    <source>
        <strain evidence="2">cv. G1812</strain>
    </source>
</reference>
<dbReference type="AlphaFoldDB" id="A0A8R7P6X9"/>
<evidence type="ECO:0000313" key="3">
    <source>
        <dbReference type="Proteomes" id="UP000015106"/>
    </source>
</evidence>
<sequence length="96" mass="10973">MQDSPQPHGPNLQAIAGLALLRESYMEVSLREMGLMEKKRKQRRVFLRRSAGSKTVRGRTSCLWRGKSRGFGRRSNQRSRRTRPLSCISATSPMLL</sequence>
<feature type="region of interest" description="Disordered" evidence="1">
    <location>
        <begin position="49"/>
        <end position="96"/>
    </location>
</feature>
<evidence type="ECO:0000313" key="2">
    <source>
        <dbReference type="EnsemblPlants" id="TuG1812G0100002771.01.T01"/>
    </source>
</evidence>
<protein>
    <submittedName>
        <fullName evidence="2">Uncharacterized protein</fullName>
    </submittedName>
</protein>
<name>A0A8R7P6X9_TRIUA</name>
<dbReference type="Gramene" id="TuG1812G0100002771.01.T01">
    <property type="protein sequence ID" value="TuG1812G0100002771.01.T01"/>
    <property type="gene ID" value="TuG1812G0100002771.01"/>
</dbReference>
<organism evidence="2 3">
    <name type="scientific">Triticum urartu</name>
    <name type="common">Red wild einkorn</name>
    <name type="synonym">Crithodium urartu</name>
    <dbReference type="NCBI Taxonomy" id="4572"/>
    <lineage>
        <taxon>Eukaryota</taxon>
        <taxon>Viridiplantae</taxon>
        <taxon>Streptophyta</taxon>
        <taxon>Embryophyta</taxon>
        <taxon>Tracheophyta</taxon>
        <taxon>Spermatophyta</taxon>
        <taxon>Magnoliopsida</taxon>
        <taxon>Liliopsida</taxon>
        <taxon>Poales</taxon>
        <taxon>Poaceae</taxon>
        <taxon>BOP clade</taxon>
        <taxon>Pooideae</taxon>
        <taxon>Triticodae</taxon>
        <taxon>Triticeae</taxon>
        <taxon>Triticinae</taxon>
        <taxon>Triticum</taxon>
    </lineage>
</organism>
<evidence type="ECO:0000256" key="1">
    <source>
        <dbReference type="SAM" id="MobiDB-lite"/>
    </source>
</evidence>
<keyword evidence="3" id="KW-1185">Reference proteome</keyword>
<dbReference type="EnsemblPlants" id="TuG1812G0100002771.01.T01">
    <property type="protein sequence ID" value="TuG1812G0100002771.01.T01"/>
    <property type="gene ID" value="TuG1812G0100002771.01"/>
</dbReference>
<feature type="compositionally biased region" description="Basic residues" evidence="1">
    <location>
        <begin position="66"/>
        <end position="83"/>
    </location>
</feature>
<reference evidence="3" key="1">
    <citation type="journal article" date="2013" name="Nature">
        <title>Draft genome of the wheat A-genome progenitor Triticum urartu.</title>
        <authorList>
            <person name="Ling H.Q."/>
            <person name="Zhao S."/>
            <person name="Liu D."/>
            <person name="Wang J."/>
            <person name="Sun H."/>
            <person name="Zhang C."/>
            <person name="Fan H."/>
            <person name="Li D."/>
            <person name="Dong L."/>
            <person name="Tao Y."/>
            <person name="Gao C."/>
            <person name="Wu H."/>
            <person name="Li Y."/>
            <person name="Cui Y."/>
            <person name="Guo X."/>
            <person name="Zheng S."/>
            <person name="Wang B."/>
            <person name="Yu K."/>
            <person name="Liang Q."/>
            <person name="Yang W."/>
            <person name="Lou X."/>
            <person name="Chen J."/>
            <person name="Feng M."/>
            <person name="Jian J."/>
            <person name="Zhang X."/>
            <person name="Luo G."/>
            <person name="Jiang Y."/>
            <person name="Liu J."/>
            <person name="Wang Z."/>
            <person name="Sha Y."/>
            <person name="Zhang B."/>
            <person name="Wu H."/>
            <person name="Tang D."/>
            <person name="Shen Q."/>
            <person name="Xue P."/>
            <person name="Zou S."/>
            <person name="Wang X."/>
            <person name="Liu X."/>
            <person name="Wang F."/>
            <person name="Yang Y."/>
            <person name="An X."/>
            <person name="Dong Z."/>
            <person name="Zhang K."/>
            <person name="Zhang X."/>
            <person name="Luo M.C."/>
            <person name="Dvorak J."/>
            <person name="Tong Y."/>
            <person name="Wang J."/>
            <person name="Yang H."/>
            <person name="Li Z."/>
            <person name="Wang D."/>
            <person name="Zhang A."/>
            <person name="Wang J."/>
        </authorList>
    </citation>
    <scope>NUCLEOTIDE SEQUENCE</scope>
    <source>
        <strain evidence="3">cv. G1812</strain>
    </source>
</reference>
<accession>A0A8R7P6X9</accession>
<proteinExistence type="predicted"/>
<dbReference type="Proteomes" id="UP000015106">
    <property type="component" value="Chromosome 1"/>
</dbReference>